<evidence type="ECO:0000256" key="2">
    <source>
        <dbReference type="ARBA" id="ARBA00023004"/>
    </source>
</evidence>
<feature type="coiled-coil region" evidence="4">
    <location>
        <begin position="424"/>
        <end position="476"/>
    </location>
</feature>
<evidence type="ECO:0000256" key="1">
    <source>
        <dbReference type="ARBA" id="ARBA00022723"/>
    </source>
</evidence>
<dbReference type="Proteomes" id="UP000320496">
    <property type="component" value="Chromosome"/>
</dbReference>
<evidence type="ECO:0000256" key="4">
    <source>
        <dbReference type="SAM" id="Coils"/>
    </source>
</evidence>
<dbReference type="RefSeq" id="WP_145369515.1">
    <property type="nucleotide sequence ID" value="NZ_CP036275.1"/>
</dbReference>
<keyword evidence="8" id="KW-1185">Reference proteome</keyword>
<evidence type="ECO:0000256" key="3">
    <source>
        <dbReference type="PROSITE-ProRule" id="PRU00433"/>
    </source>
</evidence>
<dbReference type="InterPro" id="IPR011429">
    <property type="entry name" value="Cyt_c_Planctomycete-type"/>
</dbReference>
<dbReference type="Pfam" id="PF07587">
    <property type="entry name" value="PSD1"/>
    <property type="match status" value="1"/>
</dbReference>
<dbReference type="PROSITE" id="PS51007">
    <property type="entry name" value="CYTC"/>
    <property type="match status" value="1"/>
</dbReference>
<protein>
    <submittedName>
        <fullName evidence="7">Planctomycete cytochrome C</fullName>
    </submittedName>
</protein>
<dbReference type="EMBL" id="CP036275">
    <property type="protein sequence ID" value="QDU38207.1"/>
    <property type="molecule type" value="Genomic_DNA"/>
</dbReference>
<dbReference type="InterPro" id="IPR011444">
    <property type="entry name" value="DUF1549"/>
</dbReference>
<gene>
    <name evidence="7" type="ORF">Mal4_25320</name>
</gene>
<keyword evidence="2 3" id="KW-0408">Iron</keyword>
<accession>A0A517Z6V1</accession>
<dbReference type="AlphaFoldDB" id="A0A517Z6V1"/>
<dbReference type="Pfam" id="PF07635">
    <property type="entry name" value="PSCyt1"/>
    <property type="match status" value="1"/>
</dbReference>
<proteinExistence type="predicted"/>
<dbReference type="InterPro" id="IPR009056">
    <property type="entry name" value="Cyt_c-like_dom"/>
</dbReference>
<dbReference type="KEGG" id="mri:Mal4_25320"/>
<dbReference type="GO" id="GO:0046872">
    <property type="term" value="F:metal ion binding"/>
    <property type="evidence" value="ECO:0007669"/>
    <property type="project" value="UniProtKB-KW"/>
</dbReference>
<sequence length="883" mass="98671">MIQRALKSIVPIVGLVSAASGQIHTPSPEGTRFFESRIRPALVTHCYECHSAESGKARGGLRVDSRDALMRGGESGPAVIAKSLKESILYQALLYHDDGWQMPPKGKLPQTTIDDFRRWILMGAPDPRITSIRPAPESDLDLEAGRTFWAYQPLPETTPPPAGSTNWARTPIDRFVAAGWTDKDLHPVGDAAPQVLVRRLYFVLTGLPPSPADLQRWLPRLEVASDNVRQKVVAQLVDELLASDSYGERWGRHWLDVARYAESTGGDHNNVYQHAWRYRDYVIDAFNDDKPFDQFIREQIAGDLLPISNDSEWASNIIATGFLTIGVKSVGEEDQQRFFADLVDEQIDTMTRSFLATTVACARCHDHKFDPIPQADYYALAGIFRSTETHYGLLKAQARQATTLIDLTGMGPPAGTPDLNADEYAALIRQRDDAARALDEAMKQIRSGENVFRGLLRKLRSDRDETEAALQAYSSRGQPRVFAMGTQDRDAPLPTRLLIRGELDQPAQLVKRGVLQMLSPQDKHTLDSLTKDPGFRRHRTPGLPGLSYHSRSGRLELAEWIASPRNPLTARVITNRIWHWMFGRGLVRTVDDFGHAGETPSHPELLDYLAGRLIEQNWSIKALIHEIAMSRTWQLASTYDAHNFGIDPENRFCWRMNQRRLEAEALRDAMLAVSGQLDRQRPLGTYLRNVGEGGVGQNVFEPVIRSIDTRTRSVYLPRVRSVLPEMLELFDAPDASLVSGKRDTTSSPLQSLFLMNNRFVQDQAVALAGRLEDLPREEQITTAFELALGRSPTDRERQLASGFLVRFETDSNAIRQSSSPRGRFGSPAGRTGSRGMRRGRGRSSGPDAAPDRLPSDGSHLPPMSPLAIYCQALFGSMEFQMID</sequence>
<evidence type="ECO:0000259" key="6">
    <source>
        <dbReference type="PROSITE" id="PS51007"/>
    </source>
</evidence>
<feature type="region of interest" description="Disordered" evidence="5">
    <location>
        <begin position="814"/>
        <end position="861"/>
    </location>
</feature>
<evidence type="ECO:0000313" key="7">
    <source>
        <dbReference type="EMBL" id="QDU38207.1"/>
    </source>
</evidence>
<keyword evidence="4" id="KW-0175">Coiled coil</keyword>
<dbReference type="InterPro" id="IPR022655">
    <property type="entry name" value="DUF1553"/>
</dbReference>
<keyword evidence="1 3" id="KW-0479">Metal-binding</keyword>
<feature type="domain" description="Cytochrome c" evidence="6">
    <location>
        <begin position="25"/>
        <end position="153"/>
    </location>
</feature>
<dbReference type="GO" id="GO:0020037">
    <property type="term" value="F:heme binding"/>
    <property type="evidence" value="ECO:0007669"/>
    <property type="project" value="InterPro"/>
</dbReference>
<dbReference type="Pfam" id="PF07583">
    <property type="entry name" value="PSCyt2"/>
    <property type="match status" value="1"/>
</dbReference>
<dbReference type="OrthoDB" id="127107at2"/>
<dbReference type="PANTHER" id="PTHR35889:SF3">
    <property type="entry name" value="F-BOX DOMAIN-CONTAINING PROTEIN"/>
    <property type="match status" value="1"/>
</dbReference>
<dbReference type="GO" id="GO:0009055">
    <property type="term" value="F:electron transfer activity"/>
    <property type="evidence" value="ECO:0007669"/>
    <property type="project" value="InterPro"/>
</dbReference>
<dbReference type="PANTHER" id="PTHR35889">
    <property type="entry name" value="CYCLOINULO-OLIGOSACCHARIDE FRUCTANOTRANSFERASE-RELATED"/>
    <property type="match status" value="1"/>
</dbReference>
<keyword evidence="3" id="KW-0349">Heme</keyword>
<reference evidence="7 8" key="1">
    <citation type="submission" date="2019-02" db="EMBL/GenBank/DDBJ databases">
        <title>Deep-cultivation of Planctomycetes and their phenomic and genomic characterization uncovers novel biology.</title>
        <authorList>
            <person name="Wiegand S."/>
            <person name="Jogler M."/>
            <person name="Boedeker C."/>
            <person name="Pinto D."/>
            <person name="Vollmers J."/>
            <person name="Rivas-Marin E."/>
            <person name="Kohn T."/>
            <person name="Peeters S.H."/>
            <person name="Heuer A."/>
            <person name="Rast P."/>
            <person name="Oberbeckmann S."/>
            <person name="Bunk B."/>
            <person name="Jeske O."/>
            <person name="Meyerdierks A."/>
            <person name="Storesund J.E."/>
            <person name="Kallscheuer N."/>
            <person name="Luecker S."/>
            <person name="Lage O.M."/>
            <person name="Pohl T."/>
            <person name="Merkel B.J."/>
            <person name="Hornburger P."/>
            <person name="Mueller R.-W."/>
            <person name="Bruemmer F."/>
            <person name="Labrenz M."/>
            <person name="Spormann A.M."/>
            <person name="Op den Camp H."/>
            <person name="Overmann J."/>
            <person name="Amann R."/>
            <person name="Jetten M.S.M."/>
            <person name="Mascher T."/>
            <person name="Medema M.H."/>
            <person name="Devos D.P."/>
            <person name="Kaster A.-K."/>
            <person name="Ovreas L."/>
            <person name="Rohde M."/>
            <person name="Galperin M.Y."/>
            <person name="Jogler C."/>
        </authorList>
    </citation>
    <scope>NUCLEOTIDE SEQUENCE [LARGE SCALE GENOMIC DNA]</scope>
    <source>
        <strain evidence="7 8">Mal4</strain>
    </source>
</reference>
<evidence type="ECO:0000313" key="8">
    <source>
        <dbReference type="Proteomes" id="UP000320496"/>
    </source>
</evidence>
<evidence type="ECO:0000256" key="5">
    <source>
        <dbReference type="SAM" id="MobiDB-lite"/>
    </source>
</evidence>
<organism evidence="7 8">
    <name type="scientific">Maioricimonas rarisocia</name>
    <dbReference type="NCBI Taxonomy" id="2528026"/>
    <lineage>
        <taxon>Bacteria</taxon>
        <taxon>Pseudomonadati</taxon>
        <taxon>Planctomycetota</taxon>
        <taxon>Planctomycetia</taxon>
        <taxon>Planctomycetales</taxon>
        <taxon>Planctomycetaceae</taxon>
        <taxon>Maioricimonas</taxon>
    </lineage>
</organism>
<name>A0A517Z6V1_9PLAN</name>